<dbReference type="PANTHER" id="PTHR43133">
    <property type="entry name" value="RNA POLYMERASE ECF-TYPE SIGMA FACTO"/>
    <property type="match status" value="1"/>
</dbReference>
<dbReference type="EMBL" id="FOAF01000001">
    <property type="protein sequence ID" value="SEK61444.1"/>
    <property type="molecule type" value="Genomic_DNA"/>
</dbReference>
<dbReference type="GO" id="GO:0003677">
    <property type="term" value="F:DNA binding"/>
    <property type="evidence" value="ECO:0007669"/>
    <property type="project" value="InterPro"/>
</dbReference>
<sequence>MSHNKVDQELFNALKSGDLEAVSAIYNKSRGWLKGLAVSILGREADEEAKDLVQDFFVDFWEKRLFLRIEHAEALDSYLYRAFYNRCLNKLKSKERLQKREHEYLLWPEAYQLPANRLENNELNLALNAAMDKVPPMSAKVFKLVYFEEKSRLEVASEMGISPNTVKNQLGKAVKIFRGYLKNFY</sequence>
<dbReference type="Gene3D" id="1.10.1740.10">
    <property type="match status" value="1"/>
</dbReference>
<keyword evidence="2" id="KW-0805">Transcription regulation</keyword>
<evidence type="ECO:0000256" key="3">
    <source>
        <dbReference type="ARBA" id="ARBA00023082"/>
    </source>
</evidence>
<name>A0A1H7IGJ9_OLID1</name>
<evidence type="ECO:0000259" key="5">
    <source>
        <dbReference type="Pfam" id="PF04542"/>
    </source>
</evidence>
<dbReference type="InterPro" id="IPR007627">
    <property type="entry name" value="RNA_pol_sigma70_r2"/>
</dbReference>
<protein>
    <submittedName>
        <fullName evidence="7">RNA polymerase sigma-70 factor, ECF subfamily</fullName>
    </submittedName>
</protein>
<reference evidence="8" key="1">
    <citation type="submission" date="2016-10" db="EMBL/GenBank/DDBJ databases">
        <authorList>
            <person name="Varghese N."/>
            <person name="Submissions S."/>
        </authorList>
    </citation>
    <scope>NUCLEOTIDE SEQUENCE [LARGE SCALE GENOMIC DNA]</scope>
    <source>
        <strain evidence="8">DSM 18733</strain>
    </source>
</reference>
<dbReference type="PANTHER" id="PTHR43133:SF46">
    <property type="entry name" value="RNA POLYMERASE SIGMA-70 FACTOR ECF SUBFAMILY"/>
    <property type="match status" value="1"/>
</dbReference>
<dbReference type="InterPro" id="IPR039425">
    <property type="entry name" value="RNA_pol_sigma-70-like"/>
</dbReference>
<feature type="domain" description="RNA polymerase sigma factor 70 region 4 type 2" evidence="6">
    <location>
        <begin position="126"/>
        <end position="175"/>
    </location>
</feature>
<evidence type="ECO:0000259" key="6">
    <source>
        <dbReference type="Pfam" id="PF08281"/>
    </source>
</evidence>
<comment type="similarity">
    <text evidence="1">Belongs to the sigma-70 factor family. ECF subfamily.</text>
</comment>
<keyword evidence="8" id="KW-1185">Reference proteome</keyword>
<evidence type="ECO:0000256" key="4">
    <source>
        <dbReference type="ARBA" id="ARBA00023163"/>
    </source>
</evidence>
<dbReference type="OrthoDB" id="657017at2"/>
<dbReference type="Pfam" id="PF04542">
    <property type="entry name" value="Sigma70_r2"/>
    <property type="match status" value="1"/>
</dbReference>
<keyword evidence="4" id="KW-0804">Transcription</keyword>
<dbReference type="SUPFAM" id="SSF88659">
    <property type="entry name" value="Sigma3 and sigma4 domains of RNA polymerase sigma factors"/>
    <property type="match status" value="1"/>
</dbReference>
<dbReference type="GO" id="GO:0016987">
    <property type="term" value="F:sigma factor activity"/>
    <property type="evidence" value="ECO:0007669"/>
    <property type="project" value="UniProtKB-KW"/>
</dbReference>
<dbReference type="Pfam" id="PF08281">
    <property type="entry name" value="Sigma70_r4_2"/>
    <property type="match status" value="1"/>
</dbReference>
<dbReference type="AlphaFoldDB" id="A0A1H7IGJ9"/>
<dbReference type="InterPro" id="IPR013249">
    <property type="entry name" value="RNA_pol_sigma70_r4_t2"/>
</dbReference>
<dbReference type="InterPro" id="IPR036388">
    <property type="entry name" value="WH-like_DNA-bd_sf"/>
</dbReference>
<feature type="domain" description="RNA polymerase sigma-70 region 2" evidence="5">
    <location>
        <begin position="26"/>
        <end position="96"/>
    </location>
</feature>
<evidence type="ECO:0000256" key="1">
    <source>
        <dbReference type="ARBA" id="ARBA00010641"/>
    </source>
</evidence>
<dbReference type="SUPFAM" id="SSF88946">
    <property type="entry name" value="Sigma2 domain of RNA polymerase sigma factors"/>
    <property type="match status" value="1"/>
</dbReference>
<dbReference type="STRING" id="407022.SAMN05661044_00692"/>
<organism evidence="7 8">
    <name type="scientific">Olivibacter domesticus</name>
    <name type="common">Pseudosphingobacterium domesticum</name>
    <dbReference type="NCBI Taxonomy" id="407022"/>
    <lineage>
        <taxon>Bacteria</taxon>
        <taxon>Pseudomonadati</taxon>
        <taxon>Bacteroidota</taxon>
        <taxon>Sphingobacteriia</taxon>
        <taxon>Sphingobacteriales</taxon>
        <taxon>Sphingobacteriaceae</taxon>
        <taxon>Olivibacter</taxon>
    </lineage>
</organism>
<dbReference type="Proteomes" id="UP000199421">
    <property type="component" value="Unassembled WGS sequence"/>
</dbReference>
<dbReference type="InterPro" id="IPR014284">
    <property type="entry name" value="RNA_pol_sigma-70_dom"/>
</dbReference>
<keyword evidence="3" id="KW-0731">Sigma factor</keyword>
<dbReference type="RefSeq" id="WP_093318338.1">
    <property type="nucleotide sequence ID" value="NZ_FOAF01000001.1"/>
</dbReference>
<gene>
    <name evidence="7" type="ORF">SAMN05661044_00692</name>
</gene>
<dbReference type="InterPro" id="IPR013324">
    <property type="entry name" value="RNA_pol_sigma_r3/r4-like"/>
</dbReference>
<dbReference type="Gene3D" id="1.10.10.10">
    <property type="entry name" value="Winged helix-like DNA-binding domain superfamily/Winged helix DNA-binding domain"/>
    <property type="match status" value="1"/>
</dbReference>
<evidence type="ECO:0000256" key="2">
    <source>
        <dbReference type="ARBA" id="ARBA00023015"/>
    </source>
</evidence>
<proteinExistence type="inferred from homology"/>
<dbReference type="NCBIfam" id="TIGR02937">
    <property type="entry name" value="sigma70-ECF"/>
    <property type="match status" value="1"/>
</dbReference>
<evidence type="ECO:0000313" key="8">
    <source>
        <dbReference type="Proteomes" id="UP000199421"/>
    </source>
</evidence>
<evidence type="ECO:0000313" key="7">
    <source>
        <dbReference type="EMBL" id="SEK61444.1"/>
    </source>
</evidence>
<dbReference type="GO" id="GO:0006352">
    <property type="term" value="P:DNA-templated transcription initiation"/>
    <property type="evidence" value="ECO:0007669"/>
    <property type="project" value="InterPro"/>
</dbReference>
<dbReference type="InterPro" id="IPR013325">
    <property type="entry name" value="RNA_pol_sigma_r2"/>
</dbReference>
<accession>A0A1H7IGJ9</accession>